<feature type="non-terminal residue" evidence="1">
    <location>
        <position position="1"/>
    </location>
</feature>
<comment type="caution">
    <text evidence="1">The sequence shown here is derived from an EMBL/GenBank/DDBJ whole genome shotgun (WGS) entry which is preliminary data.</text>
</comment>
<sequence length="523" mass="55478">NAGGMTLAFISGATFTTIQDLQNIFHSAGWVSGGGITDDADGTITVASGTGLIRATDSATAEILFFDWSAESGANVNLADTDTSYVYVEYNAGSPQVVATTILRTDFNTNILLATIYRDGTDLHINDKDVHSIGDHANNMIRRLKETMPYGRKSGAIITETGVINFALTAGNFWRGLKEFATSAIDTSGADTFSYYQNNGTWQKVTAQSVIDDTQYNNFGVGLATLSNNKYGIHWVYKEADDDDVAVVYGIGDYTLAEAEDAQPPSSVPEHLNVEGILVGKIIIKKSDVVFTQIESAFQTTFQGSLATDHGNLAGLDDDDHTQYVPKTTEVNGNALSGNINITAVQIESDDSGETVQSKIDDADAHIASTSNPHSVIADQIGTDTSGVDVQAALDAVESDVSDLQASALTFIIDGGGAAITTGIKGDIKIPFGCTITKATLLADQSGSIVVDIWKDTYANFAPTNADSITASAPPTITTAVKSEDGTLTGWTTAIVQNDILRYNVDSVTDIERVTLILDITRT</sequence>
<organism evidence="1">
    <name type="scientific">marine sediment metagenome</name>
    <dbReference type="NCBI Taxonomy" id="412755"/>
    <lineage>
        <taxon>unclassified sequences</taxon>
        <taxon>metagenomes</taxon>
        <taxon>ecological metagenomes</taxon>
    </lineage>
</organism>
<name>A0A0F9JIX5_9ZZZZ</name>
<gene>
    <name evidence="1" type="ORF">LCGC14_1446870</name>
</gene>
<proteinExistence type="predicted"/>
<evidence type="ECO:0000313" key="1">
    <source>
        <dbReference type="EMBL" id="KKM69829.1"/>
    </source>
</evidence>
<accession>A0A0F9JIX5</accession>
<reference evidence="1" key="1">
    <citation type="journal article" date="2015" name="Nature">
        <title>Complex archaea that bridge the gap between prokaryotes and eukaryotes.</title>
        <authorList>
            <person name="Spang A."/>
            <person name="Saw J.H."/>
            <person name="Jorgensen S.L."/>
            <person name="Zaremba-Niedzwiedzka K."/>
            <person name="Martijn J."/>
            <person name="Lind A.E."/>
            <person name="van Eijk R."/>
            <person name="Schleper C."/>
            <person name="Guy L."/>
            <person name="Ettema T.J."/>
        </authorList>
    </citation>
    <scope>NUCLEOTIDE SEQUENCE</scope>
</reference>
<dbReference type="EMBL" id="LAZR01009922">
    <property type="protein sequence ID" value="KKM69829.1"/>
    <property type="molecule type" value="Genomic_DNA"/>
</dbReference>
<dbReference type="AlphaFoldDB" id="A0A0F9JIX5"/>
<protein>
    <submittedName>
        <fullName evidence="1">Uncharacterized protein</fullName>
    </submittedName>
</protein>